<protein>
    <submittedName>
        <fullName evidence="6">SGNH hydrolase-type esterase superfamily protein</fullName>
    </submittedName>
</protein>
<proteinExistence type="inferred from homology"/>
<keyword evidence="3 6" id="KW-0378">Hydrolase</keyword>
<dbReference type="GO" id="GO:0016788">
    <property type="term" value="F:hydrolase activity, acting on ester bonds"/>
    <property type="evidence" value="ECO:0007669"/>
    <property type="project" value="InterPro"/>
</dbReference>
<dbReference type="Gene3D" id="3.40.50.1110">
    <property type="entry name" value="SGNH hydrolase"/>
    <property type="match status" value="1"/>
</dbReference>
<keyword evidence="4" id="KW-0325">Glycoprotein</keyword>
<dbReference type="InterPro" id="IPR001087">
    <property type="entry name" value="GDSL"/>
</dbReference>
<evidence type="ECO:0000313" key="7">
    <source>
        <dbReference type="Proteomes" id="UP000585474"/>
    </source>
</evidence>
<evidence type="ECO:0000256" key="2">
    <source>
        <dbReference type="ARBA" id="ARBA00022729"/>
    </source>
</evidence>
<evidence type="ECO:0000256" key="4">
    <source>
        <dbReference type="ARBA" id="ARBA00023180"/>
    </source>
</evidence>
<dbReference type="PANTHER" id="PTHR22835:SF517">
    <property type="entry name" value="GDSL-LIKE LIPASE_ACYLHYDROLASE FAMILY PROTEIN, EXPRESSED"/>
    <property type="match status" value="1"/>
</dbReference>
<gene>
    <name evidence="6" type="ORF">Acr_19g0000110</name>
</gene>
<dbReference type="AlphaFoldDB" id="A0A7J0G8E5"/>
<dbReference type="InterPro" id="IPR036514">
    <property type="entry name" value="SGNH_hydro_sf"/>
</dbReference>
<dbReference type="CDD" id="cd01837">
    <property type="entry name" value="SGNH_plant_lipase_like"/>
    <property type="match status" value="1"/>
</dbReference>
<keyword evidence="7" id="KW-1185">Reference proteome</keyword>
<evidence type="ECO:0000256" key="5">
    <source>
        <dbReference type="SAM" id="SignalP"/>
    </source>
</evidence>
<comment type="caution">
    <text evidence="6">The sequence shown here is derived from an EMBL/GenBank/DDBJ whole genome shotgun (WGS) entry which is preliminary data.</text>
</comment>
<evidence type="ECO:0000313" key="6">
    <source>
        <dbReference type="EMBL" id="GFZ07074.1"/>
    </source>
</evidence>
<name>A0A7J0G8E5_9ERIC</name>
<keyword evidence="2 5" id="KW-0732">Signal</keyword>
<sequence length="376" mass="41600">MASTTHRILSLVLLSLTFFLLLQPRPSDSNPLKICHFDQIYQLGDSISDTGNLIRETPIGAMTAFAKLPYGETFFKNATGRCSNGMLMIDYFASAAGLPFLNPYKNNDANFKHGANFAVAGSTALPVEVLAEKNISTMVTGSSLSVQLDWMFTHFNAVCNTDRDCVEKLKNSLFMVGEIGGNDYNYALFQGKTIDEVESMVPDVVRAIKEAVKRVIGYGAVRVVVPGNFPIGCMPIYLTAFQTNNSAAYDKHHCLKHLNNFSIYHNDQLKQAIEELKREYPNAVIVYGDYYNAFEWLFRRAQYLGFDAESAQKACCGTGGDYNFSLARMCGAPGVPVCSNPSELISWDGVHLTQAAYKVMAGWLIHDILPKLHCSV</sequence>
<comment type="similarity">
    <text evidence="1">Belongs to the 'GDSL' lipolytic enzyme family.</text>
</comment>
<dbReference type="PANTHER" id="PTHR22835">
    <property type="entry name" value="ZINC FINGER FYVE DOMAIN CONTAINING PROTEIN"/>
    <property type="match status" value="1"/>
</dbReference>
<feature type="chain" id="PRO_5029483380" evidence="5">
    <location>
        <begin position="30"/>
        <end position="376"/>
    </location>
</feature>
<accession>A0A7J0G8E5</accession>
<dbReference type="Pfam" id="PF00657">
    <property type="entry name" value="Lipase_GDSL"/>
    <property type="match status" value="1"/>
</dbReference>
<dbReference type="OrthoDB" id="1600564at2759"/>
<feature type="signal peptide" evidence="5">
    <location>
        <begin position="1"/>
        <end position="29"/>
    </location>
</feature>
<reference evidence="6 7" key="1">
    <citation type="submission" date="2019-07" db="EMBL/GenBank/DDBJ databases">
        <title>De Novo Assembly of kiwifruit Actinidia rufa.</title>
        <authorList>
            <person name="Sugita-Konishi S."/>
            <person name="Sato K."/>
            <person name="Mori E."/>
            <person name="Abe Y."/>
            <person name="Kisaki G."/>
            <person name="Hamano K."/>
            <person name="Suezawa K."/>
            <person name="Otani M."/>
            <person name="Fukuda T."/>
            <person name="Manabe T."/>
            <person name="Gomi K."/>
            <person name="Tabuchi M."/>
            <person name="Akimitsu K."/>
            <person name="Kataoka I."/>
        </authorList>
    </citation>
    <scope>NUCLEOTIDE SEQUENCE [LARGE SCALE GENOMIC DNA]</scope>
    <source>
        <strain evidence="7">cv. Fuchu</strain>
    </source>
</reference>
<dbReference type="Proteomes" id="UP000585474">
    <property type="component" value="Unassembled WGS sequence"/>
</dbReference>
<evidence type="ECO:0000256" key="3">
    <source>
        <dbReference type="ARBA" id="ARBA00022801"/>
    </source>
</evidence>
<dbReference type="SUPFAM" id="SSF52266">
    <property type="entry name" value="SGNH hydrolase"/>
    <property type="match status" value="1"/>
</dbReference>
<dbReference type="InterPro" id="IPR035669">
    <property type="entry name" value="SGNH_plant_lipase-like"/>
</dbReference>
<evidence type="ECO:0000256" key="1">
    <source>
        <dbReference type="ARBA" id="ARBA00008668"/>
    </source>
</evidence>
<organism evidence="6 7">
    <name type="scientific">Actinidia rufa</name>
    <dbReference type="NCBI Taxonomy" id="165716"/>
    <lineage>
        <taxon>Eukaryota</taxon>
        <taxon>Viridiplantae</taxon>
        <taxon>Streptophyta</taxon>
        <taxon>Embryophyta</taxon>
        <taxon>Tracheophyta</taxon>
        <taxon>Spermatophyta</taxon>
        <taxon>Magnoliopsida</taxon>
        <taxon>eudicotyledons</taxon>
        <taxon>Gunneridae</taxon>
        <taxon>Pentapetalae</taxon>
        <taxon>asterids</taxon>
        <taxon>Ericales</taxon>
        <taxon>Actinidiaceae</taxon>
        <taxon>Actinidia</taxon>
    </lineage>
</organism>
<dbReference type="EMBL" id="BJWL01000019">
    <property type="protein sequence ID" value="GFZ07074.1"/>
    <property type="molecule type" value="Genomic_DNA"/>
</dbReference>